<keyword evidence="2" id="KW-1185">Reference proteome</keyword>
<dbReference type="GO" id="GO:0003743">
    <property type="term" value="F:translation initiation factor activity"/>
    <property type="evidence" value="ECO:0007669"/>
    <property type="project" value="InterPro"/>
</dbReference>
<dbReference type="PANTHER" id="PTHR13937">
    <property type="entry name" value="EUKARYOTIC TRANSLATION INITATION FACTOR 3, SUBUNIT 8 EIF3S8 -RELATED"/>
    <property type="match status" value="1"/>
</dbReference>
<evidence type="ECO:0000313" key="1">
    <source>
        <dbReference type="EMBL" id="RLV62199.1"/>
    </source>
</evidence>
<name>A0A3L8Q4U2_CHLGU</name>
<accession>A0A3L8Q4U2</accession>
<reference evidence="1 2" key="1">
    <citation type="journal article" date="2018" name="Proc. R. Soc. B">
        <title>A non-coding region near Follistatin controls head colour polymorphism in the Gouldian finch.</title>
        <authorList>
            <person name="Toomey M.B."/>
            <person name="Marques C.I."/>
            <person name="Andrade P."/>
            <person name="Araujo P.M."/>
            <person name="Sabatino S."/>
            <person name="Gazda M.A."/>
            <person name="Afonso S."/>
            <person name="Lopes R.J."/>
            <person name="Corbo J.C."/>
            <person name="Carneiro M."/>
        </authorList>
    </citation>
    <scope>NUCLEOTIDE SEQUENCE [LARGE SCALE GENOMIC DNA]</scope>
    <source>
        <strain evidence="1">Red01</strain>
        <tissue evidence="1">Muscle</tissue>
    </source>
</reference>
<dbReference type="InterPro" id="IPR027516">
    <property type="entry name" value="EIF3C"/>
</dbReference>
<sequence>AQNRRFLPQNRGIFYPHLPQVCLTCIPPVPHHFVTSKISFSAPKTPFFCPKSPFFTPKPREFFTPTCPRCVPPVPGESHLSQVSLTCIPPVPHHFVTSKISFSAPKIPFFLPKIAIFRPKTTEFFTPPVPGVSHLSQVCPTCPGVSHLHPTCPTSFCHLQNVIFSPKIPIFFPKWPFFTPKPRNFLPPPVPGVSHLSQVSLTCPRSFCDLKNPKKFNFQPQKPHFFSQNGRFSPQNRGNFLPPPAPGPPESMREHVVAASKAMKTGDWRRCHRFVVNEKMNGKVWDLFPEADQVRAMLVR</sequence>
<dbReference type="EMBL" id="QUSF01009881">
    <property type="protein sequence ID" value="RLV62199.1"/>
    <property type="molecule type" value="Genomic_DNA"/>
</dbReference>
<proteinExistence type="predicted"/>
<protein>
    <submittedName>
        <fullName evidence="1">Uncharacterized protein</fullName>
    </submittedName>
</protein>
<feature type="non-terminal residue" evidence="1">
    <location>
        <position position="1"/>
    </location>
</feature>
<dbReference type="PANTHER" id="PTHR13937:SF0">
    <property type="entry name" value="EUKARYOTIC TRANSLATION INITIATION FACTOR 3 SUBUNIT C-RELATED"/>
    <property type="match status" value="1"/>
</dbReference>
<dbReference type="AlphaFoldDB" id="A0A3L8Q4U2"/>
<dbReference type="GO" id="GO:0003723">
    <property type="term" value="F:RNA binding"/>
    <property type="evidence" value="ECO:0007669"/>
    <property type="project" value="InterPro"/>
</dbReference>
<gene>
    <name evidence="1" type="ORF">DV515_00019563</name>
</gene>
<dbReference type="Proteomes" id="UP000276834">
    <property type="component" value="Unassembled WGS sequence"/>
</dbReference>
<dbReference type="GO" id="GO:0031369">
    <property type="term" value="F:translation initiation factor binding"/>
    <property type="evidence" value="ECO:0007669"/>
    <property type="project" value="InterPro"/>
</dbReference>
<evidence type="ECO:0000313" key="2">
    <source>
        <dbReference type="Proteomes" id="UP000276834"/>
    </source>
</evidence>
<dbReference type="GO" id="GO:0005852">
    <property type="term" value="C:eukaryotic translation initiation factor 3 complex"/>
    <property type="evidence" value="ECO:0007669"/>
    <property type="project" value="InterPro"/>
</dbReference>
<comment type="caution">
    <text evidence="1">The sequence shown here is derived from an EMBL/GenBank/DDBJ whole genome shotgun (WGS) entry which is preliminary data.</text>
</comment>
<organism evidence="1 2">
    <name type="scientific">Chloebia gouldiae</name>
    <name type="common">Gouldian finch</name>
    <name type="synonym">Erythrura gouldiae</name>
    <dbReference type="NCBI Taxonomy" id="44316"/>
    <lineage>
        <taxon>Eukaryota</taxon>
        <taxon>Metazoa</taxon>
        <taxon>Chordata</taxon>
        <taxon>Craniata</taxon>
        <taxon>Vertebrata</taxon>
        <taxon>Euteleostomi</taxon>
        <taxon>Archelosauria</taxon>
        <taxon>Archosauria</taxon>
        <taxon>Dinosauria</taxon>
        <taxon>Saurischia</taxon>
        <taxon>Theropoda</taxon>
        <taxon>Coelurosauria</taxon>
        <taxon>Aves</taxon>
        <taxon>Neognathae</taxon>
        <taxon>Neoaves</taxon>
        <taxon>Telluraves</taxon>
        <taxon>Australaves</taxon>
        <taxon>Passeriformes</taxon>
        <taxon>Passeroidea</taxon>
        <taxon>Passeridae</taxon>
        <taxon>Chloebia</taxon>
    </lineage>
</organism>
<dbReference type="OrthoDB" id="29647at2759"/>